<dbReference type="PANTHER" id="PTHR13479">
    <property type="entry name" value="30S RIBOSOMAL PROTEIN S18"/>
    <property type="match status" value="1"/>
</dbReference>
<dbReference type="Gene3D" id="4.10.640.10">
    <property type="entry name" value="Ribosomal protein S18"/>
    <property type="match status" value="1"/>
</dbReference>
<sequence>MPPRIPFLSAFKQPATSSFFRSQACQFSQQAPLQASTSHSRSAAMSPPPPASSMLNLDSSSKRGGQDATEGVSSIFDDFRSKRRTQTPDGERKVVGELRGKNISEDYMRQMPRRWREGDLYAPHDLSEVEAAKWRKMTSVQRDLVDLLGLRPLDMYANFSVVSEYMTPHGRIRKRMQTGLTPKNQRKIAKMVRRSVALGIHPSVHRHPELLMRSGHMTPQQTQAVGKFGNFI</sequence>
<keyword evidence="7" id="KW-1185">Reference proteome</keyword>
<evidence type="ECO:0000313" key="6">
    <source>
        <dbReference type="EMBL" id="KAK8083275.1"/>
    </source>
</evidence>
<comment type="caution">
    <text evidence="6">The sequence shown here is derived from an EMBL/GenBank/DDBJ whole genome shotgun (WGS) entry which is preliminary data.</text>
</comment>
<name>A0ABR1WID8_9PEZI</name>
<keyword evidence="2 6" id="KW-0689">Ribosomal protein</keyword>
<keyword evidence="3" id="KW-0687">Ribonucleoprotein</keyword>
<reference evidence="6 7" key="1">
    <citation type="submission" date="2023-01" db="EMBL/GenBank/DDBJ databases">
        <title>Analysis of 21 Apiospora genomes using comparative genomics revels a genus with tremendous synthesis potential of carbohydrate active enzymes and secondary metabolites.</title>
        <authorList>
            <person name="Sorensen T."/>
        </authorList>
    </citation>
    <scope>NUCLEOTIDE SEQUENCE [LARGE SCALE GENOMIC DNA]</scope>
    <source>
        <strain evidence="6 7">CBS 83171</strain>
    </source>
</reference>
<dbReference type="InterPro" id="IPR036870">
    <property type="entry name" value="Ribosomal_bS18_sf"/>
</dbReference>
<dbReference type="GO" id="GO:0005840">
    <property type="term" value="C:ribosome"/>
    <property type="evidence" value="ECO:0007669"/>
    <property type="project" value="UniProtKB-KW"/>
</dbReference>
<feature type="compositionally biased region" description="Polar residues" evidence="5">
    <location>
        <begin position="23"/>
        <end position="41"/>
    </location>
</feature>
<evidence type="ECO:0000256" key="4">
    <source>
        <dbReference type="ARBA" id="ARBA00035264"/>
    </source>
</evidence>
<feature type="region of interest" description="Disordered" evidence="5">
    <location>
        <begin position="23"/>
        <end position="93"/>
    </location>
</feature>
<dbReference type="Proteomes" id="UP001446871">
    <property type="component" value="Unassembled WGS sequence"/>
</dbReference>
<dbReference type="InterPro" id="IPR001648">
    <property type="entry name" value="Ribosomal_bS18"/>
</dbReference>
<organism evidence="6 7">
    <name type="scientific">Apiospora saccharicola</name>
    <dbReference type="NCBI Taxonomy" id="335842"/>
    <lineage>
        <taxon>Eukaryota</taxon>
        <taxon>Fungi</taxon>
        <taxon>Dikarya</taxon>
        <taxon>Ascomycota</taxon>
        <taxon>Pezizomycotina</taxon>
        <taxon>Sordariomycetes</taxon>
        <taxon>Xylariomycetidae</taxon>
        <taxon>Amphisphaeriales</taxon>
        <taxon>Apiosporaceae</taxon>
        <taxon>Apiospora</taxon>
    </lineage>
</organism>
<dbReference type="Pfam" id="PF01084">
    <property type="entry name" value="Ribosomal_S18"/>
    <property type="match status" value="1"/>
</dbReference>
<dbReference type="PANTHER" id="PTHR13479:SF40">
    <property type="entry name" value="SMALL RIBOSOMAL SUBUNIT PROTEIN BS18M"/>
    <property type="match status" value="1"/>
</dbReference>
<comment type="similarity">
    <text evidence="1">Belongs to the bacterial ribosomal protein bS18 family.</text>
</comment>
<evidence type="ECO:0000256" key="5">
    <source>
        <dbReference type="SAM" id="MobiDB-lite"/>
    </source>
</evidence>
<dbReference type="SUPFAM" id="SSF46911">
    <property type="entry name" value="Ribosomal protein S18"/>
    <property type="match status" value="1"/>
</dbReference>
<evidence type="ECO:0000313" key="7">
    <source>
        <dbReference type="Proteomes" id="UP001446871"/>
    </source>
</evidence>
<evidence type="ECO:0000256" key="3">
    <source>
        <dbReference type="ARBA" id="ARBA00023274"/>
    </source>
</evidence>
<accession>A0ABR1WID8</accession>
<protein>
    <recommendedName>
        <fullName evidence="4">Small ribosomal subunit protein bS18m</fullName>
    </recommendedName>
</protein>
<dbReference type="EMBL" id="JAQQWM010000001">
    <property type="protein sequence ID" value="KAK8083275.1"/>
    <property type="molecule type" value="Genomic_DNA"/>
</dbReference>
<proteinExistence type="inferred from homology"/>
<evidence type="ECO:0000256" key="2">
    <source>
        <dbReference type="ARBA" id="ARBA00022980"/>
    </source>
</evidence>
<gene>
    <name evidence="6" type="ORF">PG996_002056</name>
</gene>
<evidence type="ECO:0000256" key="1">
    <source>
        <dbReference type="ARBA" id="ARBA00005589"/>
    </source>
</evidence>